<dbReference type="EMBL" id="OU466863">
    <property type="protein sequence ID" value="CAH2077734.1"/>
    <property type="molecule type" value="Genomic_DNA"/>
</dbReference>
<evidence type="ECO:0000256" key="3">
    <source>
        <dbReference type="ARBA" id="ARBA00022679"/>
    </source>
</evidence>
<feature type="domain" description="Post-SET" evidence="17">
    <location>
        <begin position="1020"/>
        <end position="1036"/>
    </location>
</feature>
<dbReference type="SUPFAM" id="SSF57903">
    <property type="entry name" value="FYVE/PHD zinc finger"/>
    <property type="match status" value="1"/>
</dbReference>
<evidence type="ECO:0008006" key="21">
    <source>
        <dbReference type="Google" id="ProtNLM"/>
    </source>
</evidence>
<dbReference type="CDD" id="cd10518">
    <property type="entry name" value="SET_SETD1-like"/>
    <property type="match status" value="1"/>
</dbReference>
<dbReference type="SUPFAM" id="SSF63748">
    <property type="entry name" value="Tudor/PWWP/MBT"/>
    <property type="match status" value="1"/>
</dbReference>
<dbReference type="GO" id="GO:0006325">
    <property type="term" value="P:chromatin organization"/>
    <property type="evidence" value="ECO:0007669"/>
    <property type="project" value="UniProtKB-KW"/>
</dbReference>
<dbReference type="FunFam" id="2.30.30.140:FF:000108">
    <property type="entry name" value="Histone-lysine N-methyltransferase"/>
    <property type="match status" value="1"/>
</dbReference>
<dbReference type="GO" id="GO:0032259">
    <property type="term" value="P:methylation"/>
    <property type="evidence" value="ECO:0007669"/>
    <property type="project" value="UniProtKB-KW"/>
</dbReference>
<accession>A0AAU9T488</accession>
<dbReference type="Pfam" id="PF00856">
    <property type="entry name" value="SET"/>
    <property type="match status" value="1"/>
</dbReference>
<dbReference type="InterPro" id="IPR046341">
    <property type="entry name" value="SET_dom_sf"/>
</dbReference>
<reference evidence="19 20" key="1">
    <citation type="submission" date="2022-03" db="EMBL/GenBank/DDBJ databases">
        <authorList>
            <person name="Nunn A."/>
            <person name="Chopra R."/>
            <person name="Nunn A."/>
            <person name="Contreras Garrido A."/>
        </authorList>
    </citation>
    <scope>NUCLEOTIDE SEQUENCE [LARGE SCALE GENOMIC DNA]</scope>
</reference>
<dbReference type="InterPro" id="IPR019787">
    <property type="entry name" value="Znf_PHD-finger"/>
</dbReference>
<keyword evidence="7 13" id="KW-0863">Zinc-finger</keyword>
<keyword evidence="3" id="KW-0808">Transferase</keyword>
<dbReference type="CDD" id="cd15517">
    <property type="entry name" value="PHD_TCF19_like"/>
    <property type="match status" value="1"/>
</dbReference>
<feature type="domain" description="PHD-type" evidence="18">
    <location>
        <begin position="646"/>
        <end position="761"/>
    </location>
</feature>
<evidence type="ECO:0000259" key="18">
    <source>
        <dbReference type="PROSITE" id="PS51805"/>
    </source>
</evidence>
<gene>
    <name evidence="19" type="ORF">TAV2_LOCUS24601</name>
</gene>
<evidence type="ECO:0000256" key="1">
    <source>
        <dbReference type="ARBA" id="ARBA00004123"/>
    </source>
</evidence>
<evidence type="ECO:0000256" key="6">
    <source>
        <dbReference type="ARBA" id="ARBA00022737"/>
    </source>
</evidence>
<evidence type="ECO:0000313" key="19">
    <source>
        <dbReference type="EMBL" id="CAH2077734.1"/>
    </source>
</evidence>
<dbReference type="FunFam" id="3.30.40.10:FF:000464">
    <property type="entry name" value="Histone-lysine N-methyltransferase"/>
    <property type="match status" value="1"/>
</dbReference>
<keyword evidence="8" id="KW-0862">Zinc</keyword>
<evidence type="ECO:0000313" key="20">
    <source>
        <dbReference type="Proteomes" id="UP000836841"/>
    </source>
</evidence>
<dbReference type="GO" id="GO:0008270">
    <property type="term" value="F:zinc ion binding"/>
    <property type="evidence" value="ECO:0007669"/>
    <property type="project" value="UniProtKB-KW"/>
</dbReference>
<dbReference type="FunFam" id="2.170.270.10:FF:000058">
    <property type="entry name" value="Histone-lysine N-methyltransferase"/>
    <property type="match status" value="1"/>
</dbReference>
<feature type="domain" description="PHD-type" evidence="14">
    <location>
        <begin position="416"/>
        <end position="472"/>
    </location>
</feature>
<dbReference type="InterPro" id="IPR001965">
    <property type="entry name" value="Znf_PHD"/>
</dbReference>
<dbReference type="PROSITE" id="PS50868">
    <property type="entry name" value="POST_SET"/>
    <property type="match status" value="1"/>
</dbReference>
<dbReference type="PROSITE" id="PS51805">
    <property type="entry name" value="EPHD"/>
    <property type="match status" value="1"/>
</dbReference>
<organism evidence="19 20">
    <name type="scientific">Thlaspi arvense</name>
    <name type="common">Field penny-cress</name>
    <dbReference type="NCBI Taxonomy" id="13288"/>
    <lineage>
        <taxon>Eukaryota</taxon>
        <taxon>Viridiplantae</taxon>
        <taxon>Streptophyta</taxon>
        <taxon>Embryophyta</taxon>
        <taxon>Tracheophyta</taxon>
        <taxon>Spermatophyta</taxon>
        <taxon>Magnoliopsida</taxon>
        <taxon>eudicotyledons</taxon>
        <taxon>Gunneridae</taxon>
        <taxon>Pentapetalae</taxon>
        <taxon>rosids</taxon>
        <taxon>malvids</taxon>
        <taxon>Brassicales</taxon>
        <taxon>Brassicaceae</taxon>
        <taxon>Thlaspideae</taxon>
        <taxon>Thlaspi</taxon>
    </lineage>
</organism>
<dbReference type="InterPro" id="IPR003616">
    <property type="entry name" value="Post-SET_dom"/>
</dbReference>
<evidence type="ECO:0000256" key="8">
    <source>
        <dbReference type="ARBA" id="ARBA00022833"/>
    </source>
</evidence>
<evidence type="ECO:0000256" key="9">
    <source>
        <dbReference type="ARBA" id="ARBA00022853"/>
    </source>
</evidence>
<dbReference type="PROSITE" id="PS50812">
    <property type="entry name" value="PWWP"/>
    <property type="match status" value="1"/>
</dbReference>
<dbReference type="PANTHER" id="PTHR13793">
    <property type="entry name" value="PHD FINGER PROTEINS"/>
    <property type="match status" value="1"/>
</dbReference>
<dbReference type="InterPro" id="IPR013083">
    <property type="entry name" value="Znf_RING/FYVE/PHD"/>
</dbReference>
<dbReference type="PROSITE" id="PS50016">
    <property type="entry name" value="ZF_PHD_2"/>
    <property type="match status" value="1"/>
</dbReference>
<dbReference type="SUPFAM" id="SSF82199">
    <property type="entry name" value="SET domain"/>
    <property type="match status" value="1"/>
</dbReference>
<dbReference type="PROSITE" id="PS50280">
    <property type="entry name" value="SET"/>
    <property type="match status" value="1"/>
</dbReference>
<dbReference type="SMART" id="SM00317">
    <property type="entry name" value="SET"/>
    <property type="match status" value="1"/>
</dbReference>
<dbReference type="Gene3D" id="2.30.30.140">
    <property type="match status" value="1"/>
</dbReference>
<keyword evidence="2" id="KW-0489">Methyltransferase</keyword>
<evidence type="ECO:0000256" key="7">
    <source>
        <dbReference type="ARBA" id="ARBA00022771"/>
    </source>
</evidence>
<evidence type="ECO:0000256" key="2">
    <source>
        <dbReference type="ARBA" id="ARBA00022603"/>
    </source>
</evidence>
<dbReference type="PROSITE" id="PS51566">
    <property type="entry name" value="SAM_MT43_TRX_MLL"/>
    <property type="match status" value="1"/>
</dbReference>
<dbReference type="Pfam" id="PF13831">
    <property type="entry name" value="PHD_2"/>
    <property type="match status" value="1"/>
</dbReference>
<sequence>MIIKRKLKTQIPSLKRCKLSNSASECGGSRKKRKANLGGYYPLNLLGEIAAGIVAGGGRNGLSASWCTQVSSSPVFEVETESKRISDSGAARDAPAGVSRPPLVRTSRGRIQVLPSRFNDSVLENWRKDGKNSSERDCDYEEEVECRNEKASSRGLKADVNLKSKGIDRNSKCSALYKKAATFHEQDGEVRARVDRRRGDEKLPMKEGSYGPENFYSGDLVWAKSGKNEPFWPAIVIDPMTQAPELVLRSCIPDAACVVFFGHSGNEDERDYAWVRRGMIFPFVDYVARFQEQYELQRCNPGNFQMALEEAFLADEGFTEKLMHDIHLAAGNPTCDDSFYRLTQDSDQDLSNTAPSQASVSVYEFVVQGELKKCRNSPACVGCGTVITFEMAKKMKAMNPGDRLLCKPCSRLKKSKHTCGICKKIRNHLDTQTLVRCDGCKVWVHAECDQISDKELKVLRGTDYYCPTCRAKFNFELSDSEIQDSKSKLDKDDGRMVFPDKVIVVCCGVEGIYFPSLHLVVCKCGSCGPQKKALSEWERHTGSKAKNWKTSVKVKSSKLPLEEWMIELGELHANATAAKVPKRPSIKQRKQKLLAFLSDSYFCIQYFVHMDCARCQIAVHQECYGARHVHDFTSWVCKACEKPGIKRDCCLCPVKGGALKPSDVETLWVHVTCAWFQPEVCFASDEKMEPAVGILSIPSSNFVKICVICKQIHGSCTQCCKCSTYYHAMCASRAGYRMELHCLEKNGRQITKMVSYCAYHRAPDPDNVLIIQTPSGVFSAKSLVPNKKRGGSRLISSIRRDDEPAEDTDTCDPFSAARCRVYRRKINSKKGSKGEAIPHQARGLHHHPLAAIQTLNTFRHVPEEPKSFSSFRERLQHLQASILRCFKEIRTEMDRVCFGRSGIHGWGLFARRIIQEGEMVLEYRGEQVRGSIADLREARYRREGKDCYLFKISEEVVVDATDKGNIARLINHSCTPNCYARIMSVGDEESRIVLIAKTNVAVGEELTYDYLFDPDEPEEFKVPCLCKAPNCRKFMN</sequence>
<keyword evidence="10" id="KW-0539">Nucleus</keyword>
<dbReference type="InterPro" id="IPR041955">
    <property type="entry name" value="ATX3/4/5_ePHD"/>
</dbReference>
<dbReference type="InterPro" id="IPR025780">
    <property type="entry name" value="Hist-Lys_N-MeTrfase_ATX"/>
</dbReference>
<keyword evidence="20" id="KW-1185">Reference proteome</keyword>
<dbReference type="InterPro" id="IPR000313">
    <property type="entry name" value="PWWP_dom"/>
</dbReference>
<dbReference type="InterPro" id="IPR050701">
    <property type="entry name" value="Histone_Mod_Regulator"/>
</dbReference>
<dbReference type="Pfam" id="PF00855">
    <property type="entry name" value="PWWP"/>
    <property type="match status" value="1"/>
</dbReference>
<evidence type="ECO:0000259" key="17">
    <source>
        <dbReference type="PROSITE" id="PS50868"/>
    </source>
</evidence>
<comment type="function">
    <text evidence="12">Histone methyltransferase.</text>
</comment>
<dbReference type="Proteomes" id="UP000836841">
    <property type="component" value="Chromosome 7"/>
</dbReference>
<evidence type="ECO:0000256" key="10">
    <source>
        <dbReference type="ARBA" id="ARBA00023242"/>
    </source>
</evidence>
<dbReference type="InterPro" id="IPR034732">
    <property type="entry name" value="EPHD"/>
</dbReference>
<dbReference type="Gene3D" id="2.170.270.10">
    <property type="entry name" value="SET domain"/>
    <property type="match status" value="1"/>
</dbReference>
<evidence type="ECO:0000256" key="11">
    <source>
        <dbReference type="ARBA" id="ARBA00052314"/>
    </source>
</evidence>
<evidence type="ECO:0000259" key="15">
    <source>
        <dbReference type="PROSITE" id="PS50280"/>
    </source>
</evidence>
<feature type="domain" description="PWWP" evidence="16">
    <location>
        <begin position="217"/>
        <end position="286"/>
    </location>
</feature>
<evidence type="ECO:0000256" key="12">
    <source>
        <dbReference type="ARBA" id="ARBA00054897"/>
    </source>
</evidence>
<dbReference type="SMART" id="SM00508">
    <property type="entry name" value="PostSET"/>
    <property type="match status" value="1"/>
</dbReference>
<name>A0AAU9T488_THLAR</name>
<dbReference type="InterPro" id="IPR001214">
    <property type="entry name" value="SET_dom"/>
</dbReference>
<evidence type="ECO:0000256" key="5">
    <source>
        <dbReference type="ARBA" id="ARBA00022723"/>
    </source>
</evidence>
<dbReference type="PANTHER" id="PTHR13793:SF152">
    <property type="entry name" value="HISTONE-LYSINE N-METHYLTRANSFERASE ATX4"/>
    <property type="match status" value="1"/>
</dbReference>
<keyword evidence="4" id="KW-0949">S-adenosyl-L-methionine</keyword>
<keyword evidence="5" id="KW-0479">Metal-binding</keyword>
<proteinExistence type="predicted"/>
<evidence type="ECO:0000256" key="4">
    <source>
        <dbReference type="ARBA" id="ARBA00022691"/>
    </source>
</evidence>
<dbReference type="GO" id="GO:0006357">
    <property type="term" value="P:regulation of transcription by RNA polymerase II"/>
    <property type="evidence" value="ECO:0007669"/>
    <property type="project" value="TreeGrafter"/>
</dbReference>
<dbReference type="GO" id="GO:0008168">
    <property type="term" value="F:methyltransferase activity"/>
    <property type="evidence" value="ECO:0007669"/>
    <property type="project" value="UniProtKB-KW"/>
</dbReference>
<feature type="domain" description="SET" evidence="15">
    <location>
        <begin position="894"/>
        <end position="1011"/>
    </location>
</feature>
<dbReference type="SMART" id="SM00249">
    <property type="entry name" value="PHD"/>
    <property type="match status" value="2"/>
</dbReference>
<evidence type="ECO:0000259" key="14">
    <source>
        <dbReference type="PROSITE" id="PS50016"/>
    </source>
</evidence>
<comment type="catalytic activity">
    <reaction evidence="11">
        <text>L-lysyl-[histone] + S-adenosyl-L-methionine = N(6)-methyl-L-lysyl-[histone] + S-adenosyl-L-homocysteine + H(+)</text>
        <dbReference type="Rhea" id="RHEA:10024"/>
        <dbReference type="Rhea" id="RHEA-COMP:9845"/>
        <dbReference type="Rhea" id="RHEA-COMP:9846"/>
        <dbReference type="ChEBI" id="CHEBI:15378"/>
        <dbReference type="ChEBI" id="CHEBI:29969"/>
        <dbReference type="ChEBI" id="CHEBI:57856"/>
        <dbReference type="ChEBI" id="CHEBI:59789"/>
        <dbReference type="ChEBI" id="CHEBI:61929"/>
    </reaction>
</comment>
<keyword evidence="9" id="KW-0156">Chromatin regulator</keyword>
<dbReference type="AlphaFoldDB" id="A0AAU9T488"/>
<keyword evidence="6" id="KW-0677">Repeat</keyword>
<dbReference type="Pfam" id="PF00628">
    <property type="entry name" value="PHD"/>
    <property type="match status" value="1"/>
</dbReference>
<dbReference type="Gene3D" id="3.30.40.10">
    <property type="entry name" value="Zinc/RING finger domain, C3HC4 (zinc finger)"/>
    <property type="match status" value="2"/>
</dbReference>
<dbReference type="Pfam" id="PF13832">
    <property type="entry name" value="zf-HC5HC2H_2"/>
    <property type="match status" value="1"/>
</dbReference>
<dbReference type="CDD" id="cd15663">
    <property type="entry name" value="ePHD_ATX3_4_5_like"/>
    <property type="match status" value="1"/>
</dbReference>
<dbReference type="CDD" id="cd20143">
    <property type="entry name" value="PWWP_AtATX3-like"/>
    <property type="match status" value="1"/>
</dbReference>
<evidence type="ECO:0000256" key="13">
    <source>
        <dbReference type="PROSITE-ProRule" id="PRU00146"/>
    </source>
</evidence>
<protein>
    <recommendedName>
        <fullName evidence="21">Histone-lysine N-methyltransferase ATX4</fullName>
    </recommendedName>
</protein>
<comment type="subcellular location">
    <subcellularLocation>
        <location evidence="1">Nucleus</location>
    </subcellularLocation>
</comment>
<evidence type="ECO:0000259" key="16">
    <source>
        <dbReference type="PROSITE" id="PS50812"/>
    </source>
</evidence>
<dbReference type="GO" id="GO:0048188">
    <property type="term" value="C:Set1C/COMPASS complex"/>
    <property type="evidence" value="ECO:0007669"/>
    <property type="project" value="UniProtKB-ARBA"/>
</dbReference>
<dbReference type="InterPro" id="IPR011011">
    <property type="entry name" value="Znf_FYVE_PHD"/>
</dbReference>